<dbReference type="GO" id="GO:0008270">
    <property type="term" value="F:zinc ion binding"/>
    <property type="evidence" value="ECO:0007669"/>
    <property type="project" value="UniProtKB-KW"/>
</dbReference>
<dbReference type="Pfam" id="PF23493">
    <property type="entry name" value="CysS_C"/>
    <property type="match status" value="1"/>
</dbReference>
<keyword evidence="2 4" id="KW-0863">Zinc-finger</keyword>
<dbReference type="GO" id="GO:0004812">
    <property type="term" value="F:aminoacyl-tRNA ligase activity"/>
    <property type="evidence" value="ECO:0007669"/>
    <property type="project" value="InterPro"/>
</dbReference>
<dbReference type="PROSITE" id="PS01358">
    <property type="entry name" value="ZF_RANBP2_1"/>
    <property type="match status" value="1"/>
</dbReference>
<dbReference type="InterPro" id="IPR009080">
    <property type="entry name" value="tRNAsynth_Ia_anticodon-bd"/>
</dbReference>
<sequence>MGGGRFGEDASELLRGVKCVLPDSAIDALVEERHEARMSKDYGMADAIRDDLLKAGVHISDVEGTWTTSDGRRGYLPQMEGRKEDRIETPVIYQLLRKRAKHRQWRQFDQADEIRARLESYGVIIDDESRTWSTLDGRTGVTDGKKDRKKFWGDHDSQKKMPGDWECSQCGSLNFAKRDECYKCGASRSGR</sequence>
<name>A0A7S3Z9B0_9EUKA</name>
<evidence type="ECO:0000256" key="3">
    <source>
        <dbReference type="ARBA" id="ARBA00022833"/>
    </source>
</evidence>
<gene>
    <name evidence="6" type="ORF">LGLO00237_LOCUS27783</name>
</gene>
<dbReference type="SMART" id="SM00547">
    <property type="entry name" value="ZnF_RBZ"/>
    <property type="match status" value="1"/>
</dbReference>
<dbReference type="GO" id="GO:0006418">
    <property type="term" value="P:tRNA aminoacylation for protein translation"/>
    <property type="evidence" value="ECO:0007669"/>
    <property type="project" value="InterPro"/>
</dbReference>
<dbReference type="SUPFAM" id="SSF47323">
    <property type="entry name" value="Anticodon-binding domain of a subclass of class I aminoacyl-tRNA synthetases"/>
    <property type="match status" value="2"/>
</dbReference>
<evidence type="ECO:0000256" key="4">
    <source>
        <dbReference type="PROSITE-ProRule" id="PRU00322"/>
    </source>
</evidence>
<dbReference type="InterPro" id="IPR056411">
    <property type="entry name" value="CysS_C"/>
</dbReference>
<keyword evidence="1" id="KW-0479">Metal-binding</keyword>
<evidence type="ECO:0000259" key="5">
    <source>
        <dbReference type="PROSITE" id="PS50199"/>
    </source>
</evidence>
<keyword evidence="3" id="KW-0862">Zinc</keyword>
<dbReference type="AlphaFoldDB" id="A0A7S3Z9B0"/>
<dbReference type="PROSITE" id="PS50199">
    <property type="entry name" value="ZF_RANBP2_2"/>
    <property type="match status" value="1"/>
</dbReference>
<reference evidence="6" key="1">
    <citation type="submission" date="2021-01" db="EMBL/GenBank/DDBJ databases">
        <authorList>
            <person name="Corre E."/>
            <person name="Pelletier E."/>
            <person name="Niang G."/>
            <person name="Scheremetjew M."/>
            <person name="Finn R."/>
            <person name="Kale V."/>
            <person name="Holt S."/>
            <person name="Cochrane G."/>
            <person name="Meng A."/>
            <person name="Brown T."/>
            <person name="Cohen L."/>
        </authorList>
    </citation>
    <scope>NUCLEOTIDE SEQUENCE</scope>
    <source>
        <strain evidence="6">CCCM811</strain>
    </source>
</reference>
<dbReference type="InterPro" id="IPR036443">
    <property type="entry name" value="Znf_RanBP2_sf"/>
</dbReference>
<dbReference type="Gene3D" id="1.20.120.1910">
    <property type="entry name" value="Cysteine-tRNA ligase, C-terminal anti-codon recognition domain"/>
    <property type="match status" value="2"/>
</dbReference>
<protein>
    <recommendedName>
        <fullName evidence="5">RanBP2-type domain-containing protein</fullName>
    </recommendedName>
</protein>
<dbReference type="Gene3D" id="4.10.1060.10">
    <property type="entry name" value="Zinc finger, RanBP2-type"/>
    <property type="match status" value="1"/>
</dbReference>
<organism evidence="6">
    <name type="scientific">Lotharella globosa</name>
    <dbReference type="NCBI Taxonomy" id="91324"/>
    <lineage>
        <taxon>Eukaryota</taxon>
        <taxon>Sar</taxon>
        <taxon>Rhizaria</taxon>
        <taxon>Cercozoa</taxon>
        <taxon>Chlorarachniophyceae</taxon>
        <taxon>Lotharella</taxon>
    </lineage>
</organism>
<evidence type="ECO:0000313" key="6">
    <source>
        <dbReference type="EMBL" id="CAE0676005.1"/>
    </source>
</evidence>
<evidence type="ECO:0000256" key="1">
    <source>
        <dbReference type="ARBA" id="ARBA00022723"/>
    </source>
</evidence>
<dbReference type="EMBL" id="HBIV01039120">
    <property type="protein sequence ID" value="CAE0676005.1"/>
    <property type="molecule type" value="Transcribed_RNA"/>
</dbReference>
<dbReference type="GO" id="GO:0005524">
    <property type="term" value="F:ATP binding"/>
    <property type="evidence" value="ECO:0007669"/>
    <property type="project" value="InterPro"/>
</dbReference>
<dbReference type="SUPFAM" id="SSF90209">
    <property type="entry name" value="Ran binding protein zinc finger-like"/>
    <property type="match status" value="1"/>
</dbReference>
<feature type="domain" description="RanBP2-type" evidence="5">
    <location>
        <begin position="161"/>
        <end position="190"/>
    </location>
</feature>
<evidence type="ECO:0000256" key="2">
    <source>
        <dbReference type="ARBA" id="ARBA00022771"/>
    </source>
</evidence>
<proteinExistence type="predicted"/>
<dbReference type="InterPro" id="IPR001876">
    <property type="entry name" value="Znf_RanBP2"/>
</dbReference>
<accession>A0A7S3Z9B0</accession>